<feature type="compositionally biased region" description="Low complexity" evidence="3">
    <location>
        <begin position="118"/>
        <end position="129"/>
    </location>
</feature>
<name>A0AAV9J0G5_CYACA</name>
<dbReference type="InterPro" id="IPR018846">
    <property type="entry name" value="Beta-prop_RSE1/DDB1/CPSF1_1st"/>
</dbReference>
<feature type="domain" description="RSE1/DDB1/CPSF1 first beta-propeller" evidence="5">
    <location>
        <begin position="36"/>
        <end position="441"/>
    </location>
</feature>
<feature type="domain" description="RSE1/DDB1/CPSF1 C-terminal" evidence="4">
    <location>
        <begin position="1121"/>
        <end position="1339"/>
    </location>
</feature>
<dbReference type="Pfam" id="PF10433">
    <property type="entry name" value="Beta-prop_RSE1_1st"/>
    <property type="match status" value="1"/>
</dbReference>
<dbReference type="InterPro" id="IPR004871">
    <property type="entry name" value="RSE1/DDB1/CPSF1_C"/>
</dbReference>
<dbReference type="Proteomes" id="UP001301350">
    <property type="component" value="Unassembled WGS sequence"/>
</dbReference>
<comment type="subcellular location">
    <subcellularLocation>
        <location evidence="1">Nucleus</location>
    </subcellularLocation>
</comment>
<dbReference type="Pfam" id="PF03178">
    <property type="entry name" value="CPSF_A"/>
    <property type="match status" value="2"/>
</dbReference>
<keyword evidence="8" id="KW-1185">Reference proteome</keyword>
<keyword evidence="2" id="KW-0539">Nucleus</keyword>
<comment type="caution">
    <text evidence="7">The sequence shown here is derived from an EMBL/GenBank/DDBJ whole genome shotgun (WGS) entry which is preliminary data.</text>
</comment>
<evidence type="ECO:0000259" key="6">
    <source>
        <dbReference type="Pfam" id="PF23726"/>
    </source>
</evidence>
<dbReference type="Pfam" id="PF23726">
    <property type="entry name" value="Beta-prop_RSE1_2nd"/>
    <property type="match status" value="1"/>
</dbReference>
<dbReference type="Gene3D" id="2.130.10.10">
    <property type="entry name" value="YVTN repeat-like/Quinoprotein amine dehydrogenase"/>
    <property type="match status" value="3"/>
</dbReference>
<proteinExistence type="predicted"/>
<dbReference type="InterPro" id="IPR058543">
    <property type="entry name" value="Beta-prop_RSE1/DDB1/CPSF1_2nd"/>
</dbReference>
<evidence type="ECO:0000259" key="5">
    <source>
        <dbReference type="Pfam" id="PF10433"/>
    </source>
</evidence>
<sequence length="1371" mass="147470">MVDPVASPDRLEDGQHTGVGGDECLYYVVTAAKPTVVTHARVGRFLAPDRQHLLLARLNRVDVYEVDATADSVEDGERGVLRACLELPVYGRVVALEVLPGDAVAGKRAGASRRKETSTSAASGTSSDAGHQKRARTGTRASSSQRTGAADSPPRAAAADDELATDTLFLLTEALQFAVLRYDAASCLVETVARGSVRSKIGKPCTRGQFVAVDPEYRCIALHVYESVLKIIPGHWGSEAFDVRIDALEVQSLVFLKGTATPTLAILHADYTRNRHLLTYEVLLEERDLREGPCSYTYVDSSAGLLFAVPPGAGAAGGVVIAGDQSLTLYAGVGDHVKRVITLPNDELVSMRCVTPLPTDGDALLSGAAAVDVVGREHLGCRFLLSDQAGLLYLLQIDREMVMRLECIGDANAASTMAYLGHGYVFVGSACGDSQLIQLQPPPLSTSAMVPATTPYRTSSGFAQSASARRTQSTTPHEAPTLAVQVLQNYTHLGPIQDFVVTDVGAAGQGQMITCSGVSHCGSLRVVRNGIGITEHASMELRGIKGLFALKRRPTDEHHELLLVSFAAETRVLRMTDDDELEEVESSAAAEPTLLAATLPDRPHIVWVTPTAVRLCGASLTDAPLAQWNAPAAARISAATLDESTSALVLATPDGHLRQLRVSRRGDSIIEVAHAQLPAEVASLHAAGGLVVAGTWSDAGVRLLRQAPGGGTRAPARPAPMPLLHTQTLLPHSLPRSVLLTRLQAEEDDTSSPWLLLIAFGDGRLFTYALQFRDSHDDDDDNDDDDHHHHHVAHTTASVTLTDLRHVTLGVRPPTLYELSLQGTRCIFAACDRPTIIQAVHGRLVCSSVNLREVTRIVRLHTRAFPDAMVVATEHGLLLGSIEPIQQLHIRKYPLGEQPRRIAHLPGCFCLLTISMERGEERHHVRLLDDVSFERRASFDLPAREHALSLLAVRRRDVFVVGSATVRDTEIEPQHGRLWVFAKEGLLLLAEQEVRGAPYALAAFGDEPVAEPMISTAATEGHHAYPPLDRYLAAGVNNSVVLLEWTFEAKSGERGLRPVCSHYGNVVVLKLEARGQLLLVGDLMKSVCVLRLLLPPADDWEVADDERHSDRRPENGGHQAQLEALAWDRDTCWVVSCAFLTDDTYLLCDNAYNLLCLRRNADEVREEFRSALERIGAFHLGDLVNVFRRGSLVMEVAAPAVATSSITMAAAAAAAANGDTEGDTSTAVALRPPHTALLFGTVSGAIGMVVAVDRAHFAMLSRLEAALRGTAVSLSVPGSDDRAPERIVGIGGLQHAEWRAPLTDRTAGGTAWGLEAAAAAATAGQRGIIDGDLVERYLDLHPSEMQEVARQMGTSADQLTAVVEEMARLHS</sequence>
<organism evidence="7 8">
    <name type="scientific">Cyanidium caldarium</name>
    <name type="common">Red alga</name>
    <dbReference type="NCBI Taxonomy" id="2771"/>
    <lineage>
        <taxon>Eukaryota</taxon>
        <taxon>Rhodophyta</taxon>
        <taxon>Bangiophyceae</taxon>
        <taxon>Cyanidiales</taxon>
        <taxon>Cyanidiaceae</taxon>
        <taxon>Cyanidium</taxon>
    </lineage>
</organism>
<dbReference type="GO" id="GO:0005634">
    <property type="term" value="C:nucleus"/>
    <property type="evidence" value="ECO:0007669"/>
    <property type="project" value="UniProtKB-SubCell"/>
</dbReference>
<feature type="domain" description="RSE1/DDB1/CPSF1 second beta-propeller" evidence="6">
    <location>
        <begin position="533"/>
        <end position="878"/>
    </location>
</feature>
<reference evidence="7 8" key="1">
    <citation type="submission" date="2022-07" db="EMBL/GenBank/DDBJ databases">
        <title>Genome-wide signatures of adaptation to extreme environments.</title>
        <authorList>
            <person name="Cho C.H."/>
            <person name="Yoon H.S."/>
        </authorList>
    </citation>
    <scope>NUCLEOTIDE SEQUENCE [LARGE SCALE GENOMIC DNA]</scope>
    <source>
        <strain evidence="7 8">DBV 063 E5</strain>
    </source>
</reference>
<evidence type="ECO:0000259" key="4">
    <source>
        <dbReference type="Pfam" id="PF03178"/>
    </source>
</evidence>
<feature type="region of interest" description="Disordered" evidence="3">
    <location>
        <begin position="106"/>
        <end position="157"/>
    </location>
</feature>
<evidence type="ECO:0000256" key="3">
    <source>
        <dbReference type="SAM" id="MobiDB-lite"/>
    </source>
</evidence>
<protein>
    <recommendedName>
        <fullName evidence="9">DNA damage-binding protein 1</fullName>
    </recommendedName>
</protein>
<evidence type="ECO:0008006" key="9">
    <source>
        <dbReference type="Google" id="ProtNLM"/>
    </source>
</evidence>
<dbReference type="InterPro" id="IPR015943">
    <property type="entry name" value="WD40/YVTN_repeat-like_dom_sf"/>
</dbReference>
<accession>A0AAV9J0G5</accession>
<feature type="domain" description="RSE1/DDB1/CPSF1 C-terminal" evidence="4">
    <location>
        <begin position="923"/>
        <end position="1007"/>
    </location>
</feature>
<evidence type="ECO:0000256" key="2">
    <source>
        <dbReference type="ARBA" id="ARBA00023242"/>
    </source>
</evidence>
<dbReference type="GO" id="GO:0003676">
    <property type="term" value="F:nucleic acid binding"/>
    <property type="evidence" value="ECO:0007669"/>
    <property type="project" value="InterPro"/>
</dbReference>
<dbReference type="Gene3D" id="1.10.150.910">
    <property type="match status" value="1"/>
</dbReference>
<evidence type="ECO:0000313" key="7">
    <source>
        <dbReference type="EMBL" id="KAK4537776.1"/>
    </source>
</evidence>
<evidence type="ECO:0000256" key="1">
    <source>
        <dbReference type="ARBA" id="ARBA00004123"/>
    </source>
</evidence>
<dbReference type="PANTHER" id="PTHR10644">
    <property type="entry name" value="DNA REPAIR/RNA PROCESSING CPSF FAMILY"/>
    <property type="match status" value="1"/>
</dbReference>
<dbReference type="EMBL" id="JANCYW010000014">
    <property type="protein sequence ID" value="KAK4537776.1"/>
    <property type="molecule type" value="Genomic_DNA"/>
</dbReference>
<dbReference type="InterPro" id="IPR050358">
    <property type="entry name" value="RSE1/DDB1/CFT1"/>
</dbReference>
<evidence type="ECO:0000313" key="8">
    <source>
        <dbReference type="Proteomes" id="UP001301350"/>
    </source>
</evidence>
<gene>
    <name evidence="7" type="ORF">CDCA_CDCA14G3801</name>
</gene>